<accession>A0A5J6MJQ8</accession>
<dbReference type="OrthoDB" id="9799367at2"/>
<evidence type="ECO:0000313" key="3">
    <source>
        <dbReference type="Proteomes" id="UP000326202"/>
    </source>
</evidence>
<sequence length="183" mass="18700">MRQPARFVMAGNAASSHAFRSSPARAVGAKQLVAGAGGVVAAGKRVLRAKGKAAVRREPTEEGPSWTLIGIVVGAAVAVLVAAFLVIAYARSGGTAAAACHQIGQTGLVHAVVCPAGLRGDDLASAGENACDEPLGTPCMAYIWIAGPEAPARLPMSKAQSAAVWAVWSNWDGVLRNCRREAC</sequence>
<dbReference type="AlphaFoldDB" id="A0A5J6MJQ8"/>
<protein>
    <submittedName>
        <fullName evidence="2">Uncharacterized protein</fullName>
    </submittedName>
</protein>
<dbReference type="EMBL" id="CP042906">
    <property type="protein sequence ID" value="QEX17674.1"/>
    <property type="molecule type" value="Genomic_DNA"/>
</dbReference>
<keyword evidence="1" id="KW-1133">Transmembrane helix</keyword>
<keyword evidence="1" id="KW-0812">Transmembrane</keyword>
<keyword evidence="1" id="KW-0472">Membrane</keyword>
<evidence type="ECO:0000313" key="2">
    <source>
        <dbReference type="EMBL" id="QEX17674.1"/>
    </source>
</evidence>
<organism evidence="2 3">
    <name type="scientific">Hypericibacter terrae</name>
    <dbReference type="NCBI Taxonomy" id="2602015"/>
    <lineage>
        <taxon>Bacteria</taxon>
        <taxon>Pseudomonadati</taxon>
        <taxon>Pseudomonadota</taxon>
        <taxon>Alphaproteobacteria</taxon>
        <taxon>Rhodospirillales</taxon>
        <taxon>Dongiaceae</taxon>
        <taxon>Hypericibacter</taxon>
    </lineage>
</organism>
<dbReference type="KEGG" id="htq:FRZ44_29770"/>
<dbReference type="RefSeq" id="WP_151177911.1">
    <property type="nucleotide sequence ID" value="NZ_CP042906.1"/>
</dbReference>
<keyword evidence="3" id="KW-1185">Reference proteome</keyword>
<evidence type="ECO:0000256" key="1">
    <source>
        <dbReference type="SAM" id="Phobius"/>
    </source>
</evidence>
<reference evidence="2 3" key="1">
    <citation type="submission" date="2019-08" db="EMBL/GenBank/DDBJ databases">
        <title>Hyperibacter terrae gen. nov., sp. nov. and Hyperibacter viscosus sp. nov., two new members in the family Rhodospirillaceae isolated from the rhizosphere of Hypericum perforatum.</title>
        <authorList>
            <person name="Noviana Z."/>
        </authorList>
    </citation>
    <scope>NUCLEOTIDE SEQUENCE [LARGE SCALE GENOMIC DNA]</scope>
    <source>
        <strain evidence="2 3">R5913</strain>
    </source>
</reference>
<gene>
    <name evidence="2" type="ORF">FRZ44_29770</name>
</gene>
<proteinExistence type="predicted"/>
<dbReference type="Proteomes" id="UP000326202">
    <property type="component" value="Chromosome"/>
</dbReference>
<feature type="transmembrane region" description="Helical" evidence="1">
    <location>
        <begin position="66"/>
        <end position="90"/>
    </location>
</feature>
<name>A0A5J6MJQ8_9PROT</name>